<dbReference type="RefSeq" id="XP_067803366.1">
    <property type="nucleotide sequence ID" value="XM_067946802.1"/>
</dbReference>
<dbReference type="PANTHER" id="PTHR13026">
    <property type="entry name" value="NNP-1 PROTEIN NOVEL NUCLEAR PROTEIN 1 NOP52"/>
    <property type="match status" value="1"/>
</dbReference>
<dbReference type="PANTHER" id="PTHR13026:SF0">
    <property type="entry name" value="RIBOSOMAL RNA PROCESSING 1B"/>
    <property type="match status" value="1"/>
</dbReference>
<evidence type="ECO:0000256" key="1">
    <source>
        <dbReference type="ARBA" id="ARBA00004123"/>
    </source>
</evidence>
<comment type="similarity">
    <text evidence="2">Belongs to the RRP1 family.</text>
</comment>
<keyword evidence="4" id="KW-0539">Nucleus</keyword>
<comment type="subcellular location">
    <subcellularLocation>
        <location evidence="1">Nucleus</location>
    </subcellularLocation>
</comment>
<evidence type="ECO:0000256" key="4">
    <source>
        <dbReference type="ARBA" id="ARBA00023242"/>
    </source>
</evidence>
<accession>A0AAD9UP41</accession>
<dbReference type="EMBL" id="JALLKP010000002">
    <property type="protein sequence ID" value="KAK2196524.1"/>
    <property type="molecule type" value="Genomic_DNA"/>
</dbReference>
<reference evidence="5" key="1">
    <citation type="journal article" date="2023" name="Nat. Microbiol.">
        <title>Babesia duncani multi-omics identifies virulence factors and drug targets.</title>
        <authorList>
            <person name="Singh P."/>
            <person name="Lonardi S."/>
            <person name="Liang Q."/>
            <person name="Vydyam P."/>
            <person name="Khabirova E."/>
            <person name="Fang T."/>
            <person name="Gihaz S."/>
            <person name="Thekkiniath J."/>
            <person name="Munshi M."/>
            <person name="Abel S."/>
            <person name="Ciampossin L."/>
            <person name="Batugedara G."/>
            <person name="Gupta M."/>
            <person name="Lu X.M."/>
            <person name="Lenz T."/>
            <person name="Chakravarty S."/>
            <person name="Cornillot E."/>
            <person name="Hu Y."/>
            <person name="Ma W."/>
            <person name="Gonzalez L.M."/>
            <person name="Sanchez S."/>
            <person name="Estrada K."/>
            <person name="Sanchez-Flores A."/>
            <person name="Montero E."/>
            <person name="Harb O.S."/>
            <person name="Le Roch K.G."/>
            <person name="Mamoun C.B."/>
        </authorList>
    </citation>
    <scope>NUCLEOTIDE SEQUENCE</scope>
    <source>
        <strain evidence="5">WA1</strain>
    </source>
</reference>
<evidence type="ECO:0000313" key="6">
    <source>
        <dbReference type="Proteomes" id="UP001214638"/>
    </source>
</evidence>
<dbReference type="GO" id="GO:0030688">
    <property type="term" value="C:preribosome, small subunit precursor"/>
    <property type="evidence" value="ECO:0007669"/>
    <property type="project" value="InterPro"/>
</dbReference>
<evidence type="ECO:0000256" key="2">
    <source>
        <dbReference type="ARBA" id="ARBA00006374"/>
    </source>
</evidence>
<name>A0AAD9UP41_9APIC</name>
<gene>
    <name evidence="5" type="ORF">BdWA1_001771</name>
</gene>
<sequence length="492" mass="57046">MEHKAISEICRQLADTEKSIRQKGLDAVAKYFQNNHRDLNISEVDKLTVGLYYTLWMTDGPLEFRKIAVSISKLHEQITNADYKFLFFKSLLQSIAKGWNKLDSYRLPKFELFIRIVTAEILSIIHQQQWSMDSMVLFDDLVLDKKGACNLSCRDMVLCFVFIVMEEFINNHKTFIATLKNKYTPPNAENIFWLLKPFIKLALVTDDQHVLDRIGVYIFKKLFDSKEIDGSIVHSALLQILKSSGIPSRNRKMLMKYTSQNHNMALVPERVIQELELLKEQLHLLDLNDESADTQEMDQALLVDASLEDPVNLQNVHFQDDNNVLKADEEFLTLGQTFRQNRITEGLKRKLKVSRALNRIRISIIIGKNGSKQFLEAFNHGKLHWQILFYSMHMMRRLKLINKFKCSRKLYKIYDFTLGDLRQLPSPKRTVNVQGALNALKRTRPRASALNSKQASNIEKRHVSFFLQANQVATVPRKKFSCITPLGLPSWV</sequence>
<dbReference type="GO" id="GO:0006364">
    <property type="term" value="P:rRNA processing"/>
    <property type="evidence" value="ECO:0007669"/>
    <property type="project" value="UniProtKB-KW"/>
</dbReference>
<comment type="caution">
    <text evidence="5">The sequence shown here is derived from an EMBL/GenBank/DDBJ whole genome shotgun (WGS) entry which is preliminary data.</text>
</comment>
<proteinExistence type="inferred from homology"/>
<dbReference type="GO" id="GO:0005634">
    <property type="term" value="C:nucleus"/>
    <property type="evidence" value="ECO:0007669"/>
    <property type="project" value="UniProtKB-SubCell"/>
</dbReference>
<dbReference type="KEGG" id="bdw:94336069"/>
<dbReference type="InterPro" id="IPR010301">
    <property type="entry name" value="RRP1"/>
</dbReference>
<dbReference type="Proteomes" id="UP001214638">
    <property type="component" value="Unassembled WGS sequence"/>
</dbReference>
<protein>
    <submittedName>
        <fullName evidence="5">Ribosomal RNA processing protein 1-like</fullName>
    </submittedName>
</protein>
<evidence type="ECO:0000256" key="3">
    <source>
        <dbReference type="ARBA" id="ARBA00022552"/>
    </source>
</evidence>
<dbReference type="AlphaFoldDB" id="A0AAD9UP41"/>
<dbReference type="GeneID" id="94336069"/>
<evidence type="ECO:0000313" key="5">
    <source>
        <dbReference type="EMBL" id="KAK2196524.1"/>
    </source>
</evidence>
<organism evidence="5 6">
    <name type="scientific">Babesia duncani</name>
    <dbReference type="NCBI Taxonomy" id="323732"/>
    <lineage>
        <taxon>Eukaryota</taxon>
        <taxon>Sar</taxon>
        <taxon>Alveolata</taxon>
        <taxon>Apicomplexa</taxon>
        <taxon>Aconoidasida</taxon>
        <taxon>Piroplasmida</taxon>
        <taxon>Babesiidae</taxon>
        <taxon>Babesia</taxon>
    </lineage>
</organism>
<keyword evidence="6" id="KW-1185">Reference proteome</keyword>
<dbReference type="Pfam" id="PF05997">
    <property type="entry name" value="Nop52"/>
    <property type="match status" value="1"/>
</dbReference>
<keyword evidence="3" id="KW-0698">rRNA processing</keyword>